<keyword evidence="4 8" id="KW-0274">FAD</keyword>
<dbReference type="Gene3D" id="1.20.120.310">
    <property type="entry name" value="ERV/ALR sulfhydryl oxidase domain"/>
    <property type="match status" value="1"/>
</dbReference>
<dbReference type="InterPro" id="IPR039798">
    <property type="entry name" value="Sulfhydryl_oxidase"/>
</dbReference>
<dbReference type="EMBL" id="GL376597">
    <property type="status" value="NOT_ANNOTATED_CDS"/>
    <property type="molecule type" value="Genomic_DNA"/>
</dbReference>
<comment type="cofactor">
    <cofactor evidence="1 8">
        <name>FAD</name>
        <dbReference type="ChEBI" id="CHEBI:57692"/>
    </cofactor>
</comment>
<evidence type="ECO:0000313" key="12">
    <source>
        <dbReference type="EnsemblProtists" id="PYU1_T013575"/>
    </source>
</evidence>
<proteinExistence type="predicted"/>
<keyword evidence="8" id="KW-1133">Transmembrane helix</keyword>
<dbReference type="Gene3D" id="3.40.30.10">
    <property type="entry name" value="Glutaredoxin"/>
    <property type="match status" value="1"/>
</dbReference>
<feature type="chain" id="PRO_5003868509" description="Sulfhydryl oxidase" evidence="9">
    <location>
        <begin position="27"/>
        <end position="503"/>
    </location>
</feature>
<dbReference type="CDD" id="cd02961">
    <property type="entry name" value="PDI_a_family"/>
    <property type="match status" value="1"/>
</dbReference>
<evidence type="ECO:0000256" key="6">
    <source>
        <dbReference type="ARBA" id="ARBA00023157"/>
    </source>
</evidence>
<evidence type="ECO:0000313" key="13">
    <source>
        <dbReference type="Proteomes" id="UP000019132"/>
    </source>
</evidence>
<dbReference type="InterPro" id="IPR036774">
    <property type="entry name" value="ERV/ALR_sulphydryl_oxid_sf"/>
</dbReference>
<organism evidence="12 13">
    <name type="scientific">Globisporangium ultimum (strain ATCC 200006 / CBS 805.95 / DAOM BR144)</name>
    <name type="common">Pythium ultimum</name>
    <dbReference type="NCBI Taxonomy" id="431595"/>
    <lineage>
        <taxon>Eukaryota</taxon>
        <taxon>Sar</taxon>
        <taxon>Stramenopiles</taxon>
        <taxon>Oomycota</taxon>
        <taxon>Peronosporomycetes</taxon>
        <taxon>Pythiales</taxon>
        <taxon>Pythiaceae</taxon>
        <taxon>Globisporangium</taxon>
    </lineage>
</organism>
<dbReference type="OMA" id="FASAKWD"/>
<reference evidence="12" key="3">
    <citation type="submission" date="2015-02" db="UniProtKB">
        <authorList>
            <consortium name="EnsemblProtists"/>
        </authorList>
    </citation>
    <scope>IDENTIFICATION</scope>
    <source>
        <strain evidence="12">DAOM BR144</strain>
    </source>
</reference>
<feature type="signal peptide" evidence="9">
    <location>
        <begin position="1"/>
        <end position="26"/>
    </location>
</feature>
<dbReference type="HOGENOM" id="CLU_556081_0_0_1"/>
<feature type="domain" description="ERV/ALR sulfhydryl oxidase" evidence="10">
    <location>
        <begin position="292"/>
        <end position="415"/>
    </location>
</feature>
<dbReference type="GO" id="GO:0003756">
    <property type="term" value="F:protein disulfide isomerase activity"/>
    <property type="evidence" value="ECO:0007669"/>
    <property type="project" value="TreeGrafter"/>
</dbReference>
<dbReference type="SUPFAM" id="SSF69000">
    <property type="entry name" value="FAD-dependent thiol oxidase"/>
    <property type="match status" value="1"/>
</dbReference>
<evidence type="ECO:0000256" key="9">
    <source>
        <dbReference type="SAM" id="SignalP"/>
    </source>
</evidence>
<keyword evidence="6" id="KW-1015">Disulfide bond</keyword>
<dbReference type="STRING" id="431595.K3X8M6"/>
<reference evidence="13" key="2">
    <citation type="submission" date="2010-04" db="EMBL/GenBank/DDBJ databases">
        <authorList>
            <person name="Buell R."/>
            <person name="Hamilton J."/>
            <person name="Hostetler J."/>
        </authorList>
    </citation>
    <scope>NUCLEOTIDE SEQUENCE [LARGE SCALE GENOMIC DNA]</scope>
    <source>
        <strain evidence="13">DAOM:BR144</strain>
    </source>
</reference>
<evidence type="ECO:0000256" key="1">
    <source>
        <dbReference type="ARBA" id="ARBA00001974"/>
    </source>
</evidence>
<keyword evidence="3 9" id="KW-0732">Signal</keyword>
<dbReference type="InterPro" id="IPR017905">
    <property type="entry name" value="ERV/ALR_sulphydryl_oxidase"/>
</dbReference>
<dbReference type="GO" id="GO:0000139">
    <property type="term" value="C:Golgi membrane"/>
    <property type="evidence" value="ECO:0007669"/>
    <property type="project" value="TreeGrafter"/>
</dbReference>
<protein>
    <recommendedName>
        <fullName evidence="8">Sulfhydryl oxidase</fullName>
        <ecNumber evidence="8">1.8.3.2</ecNumber>
    </recommendedName>
</protein>
<keyword evidence="8" id="KW-0472">Membrane</keyword>
<feature type="domain" description="Thioredoxin" evidence="11">
    <location>
        <begin position="15"/>
        <end position="151"/>
    </location>
</feature>
<evidence type="ECO:0000256" key="3">
    <source>
        <dbReference type="ARBA" id="ARBA00022729"/>
    </source>
</evidence>
<accession>K3X8M6</accession>
<dbReference type="InterPro" id="IPR036249">
    <property type="entry name" value="Thioredoxin-like_sf"/>
</dbReference>
<dbReference type="EC" id="1.8.3.2" evidence="8"/>
<feature type="transmembrane region" description="Helical" evidence="8">
    <location>
        <begin position="465"/>
        <end position="486"/>
    </location>
</feature>
<keyword evidence="5 8" id="KW-0560">Oxidoreductase</keyword>
<evidence type="ECO:0000259" key="10">
    <source>
        <dbReference type="PROSITE" id="PS51324"/>
    </source>
</evidence>
<reference evidence="13" key="1">
    <citation type="journal article" date="2010" name="Genome Biol.">
        <title>Genome sequence of the necrotrophic plant pathogen Pythium ultimum reveals original pathogenicity mechanisms and effector repertoire.</title>
        <authorList>
            <person name="Levesque C.A."/>
            <person name="Brouwer H."/>
            <person name="Cano L."/>
            <person name="Hamilton J.P."/>
            <person name="Holt C."/>
            <person name="Huitema E."/>
            <person name="Raffaele S."/>
            <person name="Robideau G.P."/>
            <person name="Thines M."/>
            <person name="Win J."/>
            <person name="Zerillo M.M."/>
            <person name="Beakes G.W."/>
            <person name="Boore J.L."/>
            <person name="Busam D."/>
            <person name="Dumas B."/>
            <person name="Ferriera S."/>
            <person name="Fuerstenberg S.I."/>
            <person name="Gachon C.M."/>
            <person name="Gaulin E."/>
            <person name="Govers F."/>
            <person name="Grenville-Briggs L."/>
            <person name="Horner N."/>
            <person name="Hostetler J."/>
            <person name="Jiang R.H."/>
            <person name="Johnson J."/>
            <person name="Krajaejun T."/>
            <person name="Lin H."/>
            <person name="Meijer H.J."/>
            <person name="Moore B."/>
            <person name="Morris P."/>
            <person name="Phuntmart V."/>
            <person name="Puiu D."/>
            <person name="Shetty J."/>
            <person name="Stajich J.E."/>
            <person name="Tripathy S."/>
            <person name="Wawra S."/>
            <person name="van West P."/>
            <person name="Whitty B.R."/>
            <person name="Coutinho P.M."/>
            <person name="Henrissat B."/>
            <person name="Martin F."/>
            <person name="Thomas P.D."/>
            <person name="Tyler B.M."/>
            <person name="De Vries R.P."/>
            <person name="Kamoun S."/>
            <person name="Yandell M."/>
            <person name="Tisserat N."/>
            <person name="Buell C.R."/>
        </authorList>
    </citation>
    <scope>NUCLEOTIDE SEQUENCE</scope>
    <source>
        <strain evidence="13">DAOM:BR144</strain>
    </source>
</reference>
<evidence type="ECO:0000256" key="7">
    <source>
        <dbReference type="ARBA" id="ARBA00023180"/>
    </source>
</evidence>
<keyword evidence="7" id="KW-0325">Glycoprotein</keyword>
<dbReference type="eggNOG" id="KOG1731">
    <property type="taxonomic scope" value="Eukaryota"/>
</dbReference>
<dbReference type="EnsemblProtists" id="PYU1_T013575">
    <property type="protein sequence ID" value="PYU1_T013575"/>
    <property type="gene ID" value="PYU1_G013546"/>
</dbReference>
<evidence type="ECO:0000256" key="2">
    <source>
        <dbReference type="ARBA" id="ARBA00022630"/>
    </source>
</evidence>
<dbReference type="SUPFAM" id="SSF52833">
    <property type="entry name" value="Thioredoxin-like"/>
    <property type="match status" value="1"/>
</dbReference>
<name>K3X8M6_GLOUD</name>
<dbReference type="InterPro" id="IPR013766">
    <property type="entry name" value="Thioredoxin_domain"/>
</dbReference>
<dbReference type="PROSITE" id="PS00194">
    <property type="entry name" value="THIOREDOXIN_1"/>
    <property type="match status" value="1"/>
</dbReference>
<dbReference type="GO" id="GO:0016971">
    <property type="term" value="F:flavin-dependent sulfhydryl oxidase activity"/>
    <property type="evidence" value="ECO:0007669"/>
    <property type="project" value="InterPro"/>
</dbReference>
<dbReference type="Proteomes" id="UP000019132">
    <property type="component" value="Unassembled WGS sequence"/>
</dbReference>
<dbReference type="PANTHER" id="PTHR22897">
    <property type="entry name" value="QUIESCIN Q6-RELATED SULFHYDRYL OXIDASE"/>
    <property type="match status" value="1"/>
</dbReference>
<sequence length="503" mass="55952">MRSFQHALVVAAVCLFLSNLAAVAHARFRDNTPLFEDSFLVRNLGASNWDEMINATDDVWIVDFYSPWCPHCRDFAPEWEKVAAFYAESTKVHVGAVDCTKQDAICTREKIHAYPAVKLFHVPRGGEAKKFITNGAKYMKGVVKWVEASLFEQNMQSGIDTDTIDEQIAVIANDRVKDKAGGDPHGKLKEQSLTMKYTRLRDAGAAAVFTLESGLFMGTDVLDGERYNAALQWIDALAASFPLEVNRAAFANLAEAARRRESWDKTSWTSLIAKWKDISRRTTFPKNLLASNEEDGWANCGTYTCGLWTLFHSMSASVDVERPTKDSGLPTLKPSQVAAAIRVFVMHFFGCENCVKHFLAANPPSVIDELAKSDAAGSQKVIMWVWRMHNKVNKVLKKGFWPLVRECPICYADNVQVPSFDPAMLHEDGIAAFVKSVYGHKEADVFAMNYQTNGLSAVLESSLEGFGSILAGGAFFIVCGIVAKTYGHRLMEFQRTFGRQHTA</sequence>
<dbReference type="GO" id="GO:0006457">
    <property type="term" value="P:protein folding"/>
    <property type="evidence" value="ECO:0007669"/>
    <property type="project" value="TreeGrafter"/>
</dbReference>
<keyword evidence="13" id="KW-1185">Reference proteome</keyword>
<evidence type="ECO:0000256" key="5">
    <source>
        <dbReference type="ARBA" id="ARBA00023002"/>
    </source>
</evidence>
<evidence type="ECO:0000256" key="4">
    <source>
        <dbReference type="ARBA" id="ARBA00022827"/>
    </source>
</evidence>
<keyword evidence="8" id="KW-0812">Transmembrane</keyword>
<dbReference type="Pfam" id="PF04777">
    <property type="entry name" value="Evr1_Alr"/>
    <property type="match status" value="1"/>
</dbReference>
<evidence type="ECO:0000259" key="11">
    <source>
        <dbReference type="PROSITE" id="PS51352"/>
    </source>
</evidence>
<comment type="catalytic activity">
    <reaction evidence="8">
        <text>2 R'C(R)SH + O2 = R'C(R)S-S(R)CR' + H2O2</text>
        <dbReference type="Rhea" id="RHEA:17357"/>
        <dbReference type="ChEBI" id="CHEBI:15379"/>
        <dbReference type="ChEBI" id="CHEBI:16240"/>
        <dbReference type="ChEBI" id="CHEBI:16520"/>
        <dbReference type="ChEBI" id="CHEBI:17412"/>
        <dbReference type="EC" id="1.8.3.2"/>
    </reaction>
</comment>
<dbReference type="PROSITE" id="PS51352">
    <property type="entry name" value="THIOREDOXIN_2"/>
    <property type="match status" value="1"/>
</dbReference>
<dbReference type="InterPro" id="IPR017937">
    <property type="entry name" value="Thioredoxin_CS"/>
</dbReference>
<dbReference type="GO" id="GO:0005615">
    <property type="term" value="C:extracellular space"/>
    <property type="evidence" value="ECO:0007669"/>
    <property type="project" value="TreeGrafter"/>
</dbReference>
<dbReference type="AlphaFoldDB" id="K3X8M6"/>
<dbReference type="PANTHER" id="PTHR22897:SF8">
    <property type="entry name" value="SULFHYDRYL OXIDASE"/>
    <property type="match status" value="1"/>
</dbReference>
<evidence type="ECO:0000256" key="8">
    <source>
        <dbReference type="RuleBase" id="RU371123"/>
    </source>
</evidence>
<keyword evidence="2 8" id="KW-0285">Flavoprotein</keyword>
<dbReference type="VEuPathDB" id="FungiDB:PYU1_G013546"/>
<dbReference type="PROSITE" id="PS51324">
    <property type="entry name" value="ERV_ALR"/>
    <property type="match status" value="1"/>
</dbReference>
<dbReference type="InParanoid" id="K3X8M6"/>
<dbReference type="Pfam" id="PF00085">
    <property type="entry name" value="Thioredoxin"/>
    <property type="match status" value="1"/>
</dbReference>